<dbReference type="InterPro" id="IPR045851">
    <property type="entry name" value="AMP-bd_C_sf"/>
</dbReference>
<dbReference type="AlphaFoldDB" id="A0A895YEY3"/>
<keyword evidence="2 6" id="KW-0436">Ligase</keyword>
<protein>
    <submittedName>
        <fullName evidence="6">Long-chain-fatty-acid--CoA ligase</fullName>
    </submittedName>
</protein>
<dbReference type="NCBIfam" id="NF004837">
    <property type="entry name" value="PRK06187.1"/>
    <property type="match status" value="1"/>
</dbReference>
<dbReference type="Proteomes" id="UP000662857">
    <property type="component" value="Chromosome"/>
</dbReference>
<keyword evidence="7" id="KW-1185">Reference proteome</keyword>
<proteinExistence type="inferred from homology"/>
<reference evidence="6" key="1">
    <citation type="submission" date="2021-02" db="EMBL/GenBank/DDBJ databases">
        <title>Natrosporangium hydrolyticum gen. nov., sp. nov, a haloalkaliphilic actinobacterium from a soda solonchak soil.</title>
        <authorList>
            <person name="Sorokin D.Y."/>
            <person name="Khijniak T.V."/>
            <person name="Zakharycheva A.P."/>
            <person name="Boueva O.V."/>
            <person name="Ariskina E.V."/>
            <person name="Hahnke R.L."/>
            <person name="Bunk B."/>
            <person name="Sproer C."/>
            <person name="Schumann P."/>
            <person name="Evtushenko L.I."/>
            <person name="Kublanov I.V."/>
        </authorList>
    </citation>
    <scope>NUCLEOTIDE SEQUENCE</scope>
    <source>
        <strain evidence="6">DSM 106523</strain>
    </source>
</reference>
<dbReference type="GO" id="GO:0016878">
    <property type="term" value="F:acid-thiol ligase activity"/>
    <property type="evidence" value="ECO:0007669"/>
    <property type="project" value="UniProtKB-ARBA"/>
</dbReference>
<feature type="domain" description="AMP-binding enzyme C-terminal" evidence="5">
    <location>
        <begin position="421"/>
        <end position="496"/>
    </location>
</feature>
<feature type="region of interest" description="Disordered" evidence="3">
    <location>
        <begin position="321"/>
        <end position="340"/>
    </location>
</feature>
<sequence length="514" mass="55857">MYLTQVLHQALQQDPTRPLTVYGDRTRTVAETVDRVSRLASALRELGVGPDDRVAMLGLNSDYYHDYLLAVPWADAVLNPVNYRWSPAEMCHSLAESGCRVLLVGEHFVDIVPQLRERCPDLATVVFYGDGDCPEGMVDGRRLVAESTPVPDARRGGDALFGIFYTGGTTGLPKGVMLSHQAVLVNALGTMATGEWGSHDGRMLHVAPMFHLADIFIWLTGMINRATHVFLASFTPAGIFDALERERINDVLLVPTMLQVMVDSPELAGRDLSSVRQVTYGTSPMSEALLAQAGAMFPNARFAQAYGMTELAPVATVLTPRDHEDPSLRRSAGRPAPHSEVRIVDPDDVEVPRGSVGEIVARGVHMMSGYWNRPEETAAALRGGWMHTGDAGYMDDRGYVFVVDRLKDMIISGGENVYSAEVEFALSRHPAVAACAVIGVPDAQWGERVHAVVVPAAGAAPTLAELQQFCRQQIAAYKLPRSLETTDALPVSGAGKVLKRVLRAQHWAAAGRQI</sequence>
<dbReference type="Gene3D" id="3.30.300.30">
    <property type="match status" value="1"/>
</dbReference>
<gene>
    <name evidence="6" type="ORF">JQS43_25140</name>
</gene>
<name>A0A895YEY3_9ACTN</name>
<dbReference type="Pfam" id="PF13193">
    <property type="entry name" value="AMP-binding_C"/>
    <property type="match status" value="1"/>
</dbReference>
<organism evidence="6 7">
    <name type="scientific">Natronosporangium hydrolyticum</name>
    <dbReference type="NCBI Taxonomy" id="2811111"/>
    <lineage>
        <taxon>Bacteria</taxon>
        <taxon>Bacillati</taxon>
        <taxon>Actinomycetota</taxon>
        <taxon>Actinomycetes</taxon>
        <taxon>Micromonosporales</taxon>
        <taxon>Micromonosporaceae</taxon>
        <taxon>Natronosporangium</taxon>
    </lineage>
</organism>
<dbReference type="Gene3D" id="3.40.50.12780">
    <property type="entry name" value="N-terminal domain of ligase-like"/>
    <property type="match status" value="1"/>
</dbReference>
<evidence type="ECO:0000313" key="6">
    <source>
        <dbReference type="EMBL" id="QSB14702.1"/>
    </source>
</evidence>
<dbReference type="InterPro" id="IPR042099">
    <property type="entry name" value="ANL_N_sf"/>
</dbReference>
<dbReference type="SUPFAM" id="SSF56801">
    <property type="entry name" value="Acetyl-CoA synthetase-like"/>
    <property type="match status" value="1"/>
</dbReference>
<evidence type="ECO:0000259" key="5">
    <source>
        <dbReference type="Pfam" id="PF13193"/>
    </source>
</evidence>
<evidence type="ECO:0000256" key="1">
    <source>
        <dbReference type="ARBA" id="ARBA00006432"/>
    </source>
</evidence>
<dbReference type="PROSITE" id="PS00455">
    <property type="entry name" value="AMP_BINDING"/>
    <property type="match status" value="1"/>
</dbReference>
<feature type="domain" description="AMP-dependent synthetase/ligase" evidence="4">
    <location>
        <begin position="9"/>
        <end position="371"/>
    </location>
</feature>
<dbReference type="InterPro" id="IPR050237">
    <property type="entry name" value="ATP-dep_AMP-bd_enzyme"/>
</dbReference>
<dbReference type="EMBL" id="CP070499">
    <property type="protein sequence ID" value="QSB14702.1"/>
    <property type="molecule type" value="Genomic_DNA"/>
</dbReference>
<dbReference type="InterPro" id="IPR000873">
    <property type="entry name" value="AMP-dep_synth/lig_dom"/>
</dbReference>
<dbReference type="KEGG" id="nhy:JQS43_25140"/>
<dbReference type="PANTHER" id="PTHR43767">
    <property type="entry name" value="LONG-CHAIN-FATTY-ACID--COA LIGASE"/>
    <property type="match status" value="1"/>
</dbReference>
<evidence type="ECO:0000256" key="3">
    <source>
        <dbReference type="SAM" id="MobiDB-lite"/>
    </source>
</evidence>
<evidence type="ECO:0000313" key="7">
    <source>
        <dbReference type="Proteomes" id="UP000662857"/>
    </source>
</evidence>
<dbReference type="PANTHER" id="PTHR43767:SF1">
    <property type="entry name" value="NONRIBOSOMAL PEPTIDE SYNTHASE PES1 (EUROFUNG)-RELATED"/>
    <property type="match status" value="1"/>
</dbReference>
<dbReference type="InterPro" id="IPR020845">
    <property type="entry name" value="AMP-binding_CS"/>
</dbReference>
<comment type="similarity">
    <text evidence="1">Belongs to the ATP-dependent AMP-binding enzyme family.</text>
</comment>
<dbReference type="Pfam" id="PF00501">
    <property type="entry name" value="AMP-binding"/>
    <property type="match status" value="1"/>
</dbReference>
<dbReference type="FunFam" id="3.30.300.30:FF:000008">
    <property type="entry name" value="2,3-dihydroxybenzoate-AMP ligase"/>
    <property type="match status" value="1"/>
</dbReference>
<dbReference type="RefSeq" id="WP_239676855.1">
    <property type="nucleotide sequence ID" value="NZ_CP070499.1"/>
</dbReference>
<evidence type="ECO:0000259" key="4">
    <source>
        <dbReference type="Pfam" id="PF00501"/>
    </source>
</evidence>
<dbReference type="InterPro" id="IPR025110">
    <property type="entry name" value="AMP-bd_C"/>
</dbReference>
<evidence type="ECO:0000256" key="2">
    <source>
        <dbReference type="ARBA" id="ARBA00022598"/>
    </source>
</evidence>
<accession>A0A895YEY3</accession>